<sequence>MATSNNTDRKEEESLQCAWKNLQHEELAELEYAAAQVKKGQKEEPQLSQLVQKIVKHFQEHSDKRIRQARNDASPFFAPASFSTLEKSVLWIAGCRPSSFIRLIYALSGIEPGSHMTQFLEAIKTGELRELKGKQLSMIDELQGVTIREERRISTRLASLQEDMVDQQFSGKMKKKTDCDKDDECENADETLDEHSQHMAGVMEEADKLRMKTLKEIVLTILDPIQAVEYLAAAKKISFALFRSSVVVVMIRIIKD</sequence>
<comment type="caution">
    <text evidence="2">The sequence shown here is derived from an EMBL/GenBank/DDBJ whole genome shotgun (WGS) entry which is preliminary data.</text>
</comment>
<dbReference type="EMBL" id="JACEIK010000007">
    <property type="protein sequence ID" value="MCD7446209.1"/>
    <property type="molecule type" value="Genomic_DNA"/>
</dbReference>
<evidence type="ECO:0000313" key="2">
    <source>
        <dbReference type="EMBL" id="MCD7446209.1"/>
    </source>
</evidence>
<evidence type="ECO:0000313" key="3">
    <source>
        <dbReference type="Proteomes" id="UP000823775"/>
    </source>
</evidence>
<gene>
    <name evidence="2" type="primary">DOG1_3</name>
    <name evidence="2" type="ORF">HAX54_045266</name>
</gene>
<dbReference type="Pfam" id="PF14144">
    <property type="entry name" value="DOG1"/>
    <property type="match status" value="1"/>
</dbReference>
<keyword evidence="3" id="KW-1185">Reference proteome</keyword>
<dbReference type="PANTHER" id="PTHR46354:SF8">
    <property type="entry name" value="DOG1 DOMAIN-CONTAINING PROTEIN"/>
    <property type="match status" value="1"/>
</dbReference>
<dbReference type="InterPro" id="IPR025422">
    <property type="entry name" value="TGA_domain"/>
</dbReference>
<name>A0ABS8RH81_DATST</name>
<feature type="domain" description="DOG1" evidence="1">
    <location>
        <begin position="9"/>
        <end position="251"/>
    </location>
</feature>
<reference evidence="2 3" key="1">
    <citation type="journal article" date="2021" name="BMC Genomics">
        <title>Datura genome reveals duplications of psychoactive alkaloid biosynthetic genes and high mutation rate following tissue culture.</title>
        <authorList>
            <person name="Rajewski A."/>
            <person name="Carter-House D."/>
            <person name="Stajich J."/>
            <person name="Litt A."/>
        </authorList>
    </citation>
    <scope>NUCLEOTIDE SEQUENCE [LARGE SCALE GENOMIC DNA]</scope>
    <source>
        <strain evidence="2">AR-01</strain>
    </source>
</reference>
<protein>
    <submittedName>
        <fullName evidence="2">2-deoxyglucose-6-phosphatase</fullName>
    </submittedName>
</protein>
<proteinExistence type="predicted"/>
<organism evidence="2 3">
    <name type="scientific">Datura stramonium</name>
    <name type="common">Jimsonweed</name>
    <name type="synonym">Common thornapple</name>
    <dbReference type="NCBI Taxonomy" id="4076"/>
    <lineage>
        <taxon>Eukaryota</taxon>
        <taxon>Viridiplantae</taxon>
        <taxon>Streptophyta</taxon>
        <taxon>Embryophyta</taxon>
        <taxon>Tracheophyta</taxon>
        <taxon>Spermatophyta</taxon>
        <taxon>Magnoliopsida</taxon>
        <taxon>eudicotyledons</taxon>
        <taxon>Gunneridae</taxon>
        <taxon>Pentapetalae</taxon>
        <taxon>asterids</taxon>
        <taxon>lamiids</taxon>
        <taxon>Solanales</taxon>
        <taxon>Solanaceae</taxon>
        <taxon>Solanoideae</taxon>
        <taxon>Datureae</taxon>
        <taxon>Datura</taxon>
    </lineage>
</organism>
<dbReference type="Proteomes" id="UP000823775">
    <property type="component" value="Unassembled WGS sequence"/>
</dbReference>
<accession>A0ABS8RH81</accession>
<evidence type="ECO:0000259" key="1">
    <source>
        <dbReference type="PROSITE" id="PS51806"/>
    </source>
</evidence>
<dbReference type="PANTHER" id="PTHR46354">
    <property type="entry name" value="DOG1 DOMAIN-CONTAINING PROTEIN"/>
    <property type="match status" value="1"/>
</dbReference>
<dbReference type="InterPro" id="IPR051886">
    <property type="entry name" value="Seed_Dev/Stress_Resp_Reg"/>
</dbReference>
<dbReference type="PROSITE" id="PS51806">
    <property type="entry name" value="DOG1"/>
    <property type="match status" value="1"/>
</dbReference>